<evidence type="ECO:0000313" key="2">
    <source>
        <dbReference type="EMBL" id="TDY53034.1"/>
    </source>
</evidence>
<accession>A0A4R8M0X0</accession>
<dbReference type="AlphaFoldDB" id="A0A4R8M0X0"/>
<dbReference type="Pfam" id="PF05598">
    <property type="entry name" value="DUF772"/>
    <property type="match status" value="1"/>
</dbReference>
<evidence type="ECO:0000313" key="3">
    <source>
        <dbReference type="Proteomes" id="UP000295509"/>
    </source>
</evidence>
<comment type="caution">
    <text evidence="2">The sequence shown here is derived from an EMBL/GenBank/DDBJ whole genome shotgun (WGS) entry which is preliminary data.</text>
</comment>
<feature type="domain" description="Transposase InsH N-terminal" evidence="1">
    <location>
        <begin position="16"/>
        <end position="71"/>
    </location>
</feature>
<proteinExistence type="predicted"/>
<dbReference type="EMBL" id="SORE01000004">
    <property type="protein sequence ID" value="TDY53034.1"/>
    <property type="molecule type" value="Genomic_DNA"/>
</dbReference>
<reference evidence="2 3" key="1">
    <citation type="submission" date="2019-03" db="EMBL/GenBank/DDBJ databases">
        <title>Genomic Encyclopedia of Type Strains, Phase III (KMG-III): the genomes of soil and plant-associated and newly described type strains.</title>
        <authorList>
            <person name="Whitman W."/>
        </authorList>
    </citation>
    <scope>NUCLEOTIDE SEQUENCE [LARGE SCALE GENOMIC DNA]</scope>
    <source>
        <strain evidence="2 3">LMG 29544</strain>
    </source>
</reference>
<sequence length="95" mass="10680">MRGADGYTETMFTMSKLDDFVPASHPLRPIRLWLNDALKRMDPLFARMYESDARGERPSIAPEKLIRALLLPDKAGRVSRLRAGRAVVPADSGRL</sequence>
<dbReference type="InterPro" id="IPR008490">
    <property type="entry name" value="Transposase_InsH_N"/>
</dbReference>
<dbReference type="Proteomes" id="UP000295509">
    <property type="component" value="Unassembled WGS sequence"/>
</dbReference>
<keyword evidence="3" id="KW-1185">Reference proteome</keyword>
<name>A0A4R8M0X0_9BURK</name>
<gene>
    <name evidence="2" type="ORF">BX592_104322</name>
</gene>
<organism evidence="2 3">
    <name type="scientific">Paraburkholderia rhizosphaerae</name>
    <dbReference type="NCBI Taxonomy" id="480658"/>
    <lineage>
        <taxon>Bacteria</taxon>
        <taxon>Pseudomonadati</taxon>
        <taxon>Pseudomonadota</taxon>
        <taxon>Betaproteobacteria</taxon>
        <taxon>Burkholderiales</taxon>
        <taxon>Burkholderiaceae</taxon>
        <taxon>Paraburkholderia</taxon>
    </lineage>
</organism>
<protein>
    <recommendedName>
        <fullName evidence="1">Transposase InsH N-terminal domain-containing protein</fullName>
    </recommendedName>
</protein>
<evidence type="ECO:0000259" key="1">
    <source>
        <dbReference type="Pfam" id="PF05598"/>
    </source>
</evidence>